<dbReference type="PANTHER" id="PTHR42085">
    <property type="entry name" value="F-BOX DOMAIN-CONTAINING PROTEIN"/>
    <property type="match status" value="1"/>
</dbReference>
<dbReference type="AlphaFoldDB" id="A0A3E2H3N8"/>
<comment type="caution">
    <text evidence="1">The sequence shown here is derived from an EMBL/GenBank/DDBJ whole genome shotgun (WGS) entry which is preliminary data.</text>
</comment>
<feature type="non-terminal residue" evidence="1">
    <location>
        <position position="399"/>
    </location>
</feature>
<dbReference type="OMA" id="FVHAAWP"/>
<evidence type="ECO:0000313" key="1">
    <source>
        <dbReference type="EMBL" id="RFU27852.1"/>
    </source>
</evidence>
<keyword evidence="2" id="KW-1185">Reference proteome</keyword>
<gene>
    <name evidence="1" type="ORF">B7463_g8506</name>
</gene>
<feature type="non-terminal residue" evidence="1">
    <location>
        <position position="1"/>
    </location>
</feature>
<dbReference type="OrthoDB" id="2099276at2759"/>
<sequence>MPHTASYITAHIKPSCLQLHFVCDVDDLEVATRAVEPLLSAPATLADCSIRLGQQPNAVLQDLAFQTATRATGCHVDKPKSLFRFLDLPQELRRQILEYTDLVTPLCEVEWNPEKGFYLRYSTWRCGGIWDCPSELHYACQFRNCWQYSSVRCFCRRYHSAYWSKCNCWTPPTSWFLACHALRKDAQAIFFMKNRFIITPAKGCNRVADGTPARLEVSVFLTKIVPPNALCFLTYLEVVFPPYDEDYLRSCEPAYLDWLQVIDYVKDKLYLPTLTLRIHMADHYPSGQDVTPFRSNMSKKQGMTIIAMYGRTLRPLSRLSGMDRFFVHLAWPFAWTRSGRRGRRENPEFVNQQIATMEQQIERLVMGNDYNSMLLNKKKQGNSQWLQESLASTMYGGYC</sequence>
<accession>A0A3E2H3N8</accession>
<dbReference type="EMBL" id="NCSJ02000187">
    <property type="protein sequence ID" value="RFU27852.1"/>
    <property type="molecule type" value="Genomic_DNA"/>
</dbReference>
<protein>
    <submittedName>
        <fullName evidence="1">Uncharacterized protein</fullName>
    </submittedName>
</protein>
<dbReference type="InterPro" id="IPR038883">
    <property type="entry name" value="AN11006-like"/>
</dbReference>
<dbReference type="Proteomes" id="UP000258309">
    <property type="component" value="Unassembled WGS sequence"/>
</dbReference>
<name>A0A3E2H3N8_SCYLI</name>
<organism evidence="1 2">
    <name type="scientific">Scytalidium lignicola</name>
    <name type="common">Hyphomycete</name>
    <dbReference type="NCBI Taxonomy" id="5539"/>
    <lineage>
        <taxon>Eukaryota</taxon>
        <taxon>Fungi</taxon>
        <taxon>Dikarya</taxon>
        <taxon>Ascomycota</taxon>
        <taxon>Pezizomycotina</taxon>
        <taxon>Leotiomycetes</taxon>
        <taxon>Leotiomycetes incertae sedis</taxon>
        <taxon>Scytalidium</taxon>
    </lineage>
</organism>
<evidence type="ECO:0000313" key="2">
    <source>
        <dbReference type="Proteomes" id="UP000258309"/>
    </source>
</evidence>
<proteinExistence type="predicted"/>
<reference evidence="1 2" key="1">
    <citation type="submission" date="2018-05" db="EMBL/GenBank/DDBJ databases">
        <title>Draft genome sequence of Scytalidium lignicola DSM 105466, a ubiquitous saprotrophic fungus.</title>
        <authorList>
            <person name="Buettner E."/>
            <person name="Gebauer A.M."/>
            <person name="Hofrichter M."/>
            <person name="Liers C."/>
            <person name="Kellner H."/>
        </authorList>
    </citation>
    <scope>NUCLEOTIDE SEQUENCE [LARGE SCALE GENOMIC DNA]</scope>
    <source>
        <strain evidence="1 2">DSM 105466</strain>
    </source>
</reference>
<dbReference type="PANTHER" id="PTHR42085:SF6">
    <property type="entry name" value="F-BOX DOMAIN-CONTAINING PROTEIN"/>
    <property type="match status" value="1"/>
</dbReference>